<name>A0A934KA65_9BACT</name>
<evidence type="ECO:0000313" key="4">
    <source>
        <dbReference type="EMBL" id="MBJ7598568.1"/>
    </source>
</evidence>
<dbReference type="FunFam" id="3.40.50.720:FF:000084">
    <property type="entry name" value="Short-chain dehydrogenase reductase"/>
    <property type="match status" value="1"/>
</dbReference>
<comment type="similarity">
    <text evidence="1 3">Belongs to the short-chain dehydrogenases/reductases (SDR) family.</text>
</comment>
<protein>
    <submittedName>
        <fullName evidence="4">SDR family oxidoreductase</fullName>
    </submittedName>
</protein>
<dbReference type="PANTHER" id="PTHR43975">
    <property type="entry name" value="ZGC:101858"/>
    <property type="match status" value="1"/>
</dbReference>
<dbReference type="PROSITE" id="PS00061">
    <property type="entry name" value="ADH_SHORT"/>
    <property type="match status" value="1"/>
</dbReference>
<dbReference type="InterPro" id="IPR002347">
    <property type="entry name" value="SDR_fam"/>
</dbReference>
<sequence>MSVLVTGGGSGIGEAAARHFAARGAMVTVTGRRPEKIEGVAASIGSACLAVSGDVSSDADRRGMVDAAVEHGGGRLDVLVSNAGNMYRGPLEQLDEQMVLDVFRVNVVAGMMLAGLCVPHLERTKGAVVFIGSVHTQRAYPGASPYAASKGAVETLTGVLAAELGQRGIRVNCVRPGAVLTELNVRAGADPAAARKRLDDMAGAHALMRIGAAEEIAEAIEYLACAEWTTGAVVAVDGGLGLGVTFM</sequence>
<dbReference type="AlphaFoldDB" id="A0A934KA65"/>
<dbReference type="GO" id="GO:0016491">
    <property type="term" value="F:oxidoreductase activity"/>
    <property type="evidence" value="ECO:0007669"/>
    <property type="project" value="UniProtKB-KW"/>
</dbReference>
<evidence type="ECO:0000256" key="2">
    <source>
        <dbReference type="ARBA" id="ARBA00023002"/>
    </source>
</evidence>
<gene>
    <name evidence="4" type="ORF">JF922_10850</name>
</gene>
<dbReference type="Pfam" id="PF00106">
    <property type="entry name" value="adh_short"/>
    <property type="match status" value="1"/>
</dbReference>
<evidence type="ECO:0000313" key="5">
    <source>
        <dbReference type="Proteomes" id="UP000612893"/>
    </source>
</evidence>
<evidence type="ECO:0000256" key="3">
    <source>
        <dbReference type="RuleBase" id="RU000363"/>
    </source>
</evidence>
<organism evidence="4 5">
    <name type="scientific">Candidatus Nephthysia bennettiae</name>
    <dbReference type="NCBI Taxonomy" id="3127016"/>
    <lineage>
        <taxon>Bacteria</taxon>
        <taxon>Bacillati</taxon>
        <taxon>Candidatus Dormiibacterota</taxon>
        <taxon>Candidatus Dormibacteria</taxon>
        <taxon>Candidatus Dormibacterales</taxon>
        <taxon>Candidatus Dormibacteraceae</taxon>
        <taxon>Candidatus Nephthysia</taxon>
    </lineage>
</organism>
<dbReference type="Proteomes" id="UP000612893">
    <property type="component" value="Unassembled WGS sequence"/>
</dbReference>
<proteinExistence type="inferred from homology"/>
<dbReference type="PRINTS" id="PR00081">
    <property type="entry name" value="GDHRDH"/>
</dbReference>
<dbReference type="EMBL" id="JAEKNR010000118">
    <property type="protein sequence ID" value="MBJ7598568.1"/>
    <property type="molecule type" value="Genomic_DNA"/>
</dbReference>
<dbReference type="InterPro" id="IPR020904">
    <property type="entry name" value="Sc_DH/Rdtase_CS"/>
</dbReference>
<reference evidence="4" key="1">
    <citation type="submission" date="2020-10" db="EMBL/GenBank/DDBJ databases">
        <title>Ca. Dormibacterota MAGs.</title>
        <authorList>
            <person name="Montgomery K."/>
        </authorList>
    </citation>
    <scope>NUCLEOTIDE SEQUENCE [LARGE SCALE GENOMIC DNA]</scope>
    <source>
        <strain evidence="4">SC8812_S17_10</strain>
    </source>
</reference>
<dbReference type="CDD" id="cd05233">
    <property type="entry name" value="SDR_c"/>
    <property type="match status" value="1"/>
</dbReference>
<dbReference type="PANTHER" id="PTHR43975:SF2">
    <property type="entry name" value="EG:BACR7A4.14 PROTEIN-RELATED"/>
    <property type="match status" value="1"/>
</dbReference>
<dbReference type="Gene3D" id="3.40.50.720">
    <property type="entry name" value="NAD(P)-binding Rossmann-like Domain"/>
    <property type="match status" value="1"/>
</dbReference>
<comment type="caution">
    <text evidence="4">The sequence shown here is derived from an EMBL/GenBank/DDBJ whole genome shotgun (WGS) entry which is preliminary data.</text>
</comment>
<accession>A0A934KA65</accession>
<keyword evidence="5" id="KW-1185">Reference proteome</keyword>
<dbReference type="PRINTS" id="PR00080">
    <property type="entry name" value="SDRFAMILY"/>
</dbReference>
<dbReference type="InterPro" id="IPR036291">
    <property type="entry name" value="NAD(P)-bd_dom_sf"/>
</dbReference>
<keyword evidence="2" id="KW-0560">Oxidoreductase</keyword>
<evidence type="ECO:0000256" key="1">
    <source>
        <dbReference type="ARBA" id="ARBA00006484"/>
    </source>
</evidence>
<dbReference type="SUPFAM" id="SSF51735">
    <property type="entry name" value="NAD(P)-binding Rossmann-fold domains"/>
    <property type="match status" value="1"/>
</dbReference>